<reference evidence="3" key="2">
    <citation type="submission" date="2021-04" db="EMBL/GenBank/DDBJ databases">
        <authorList>
            <person name="Gilroy R."/>
        </authorList>
    </citation>
    <scope>NUCLEOTIDE SEQUENCE</scope>
    <source>
        <strain evidence="3">ChiHjej13B12-4958</strain>
    </source>
</reference>
<sequence length="106" mass="10362">MTRTRRTTALIAAAALALGVTACSPPNEKESDNTTVVTEVTPDPGYEGAGKATTSGEAEADDEAEATDENGAPVTEGAEGAAIDGTGVAEGTTAVEGGEPAEAPAQ</sequence>
<dbReference type="AlphaFoldDB" id="A0A9D2TRI8"/>
<evidence type="ECO:0000256" key="2">
    <source>
        <dbReference type="SAM" id="SignalP"/>
    </source>
</evidence>
<dbReference type="PROSITE" id="PS51257">
    <property type="entry name" value="PROKAR_LIPOPROTEIN"/>
    <property type="match status" value="1"/>
</dbReference>
<accession>A0A9D2TRI8</accession>
<evidence type="ECO:0000313" key="4">
    <source>
        <dbReference type="Proteomes" id="UP000823858"/>
    </source>
</evidence>
<proteinExistence type="predicted"/>
<reference evidence="3" key="1">
    <citation type="journal article" date="2021" name="PeerJ">
        <title>Extensive microbial diversity within the chicken gut microbiome revealed by metagenomics and culture.</title>
        <authorList>
            <person name="Gilroy R."/>
            <person name="Ravi A."/>
            <person name="Getino M."/>
            <person name="Pursley I."/>
            <person name="Horton D.L."/>
            <person name="Alikhan N.F."/>
            <person name="Baker D."/>
            <person name="Gharbi K."/>
            <person name="Hall N."/>
            <person name="Watson M."/>
            <person name="Adriaenssens E.M."/>
            <person name="Foster-Nyarko E."/>
            <person name="Jarju S."/>
            <person name="Secka A."/>
            <person name="Antonio M."/>
            <person name="Oren A."/>
            <person name="Chaudhuri R.R."/>
            <person name="La Ragione R."/>
            <person name="Hildebrand F."/>
            <person name="Pallen M.J."/>
        </authorList>
    </citation>
    <scope>NUCLEOTIDE SEQUENCE</scope>
    <source>
        <strain evidence="3">ChiHjej13B12-4958</strain>
    </source>
</reference>
<evidence type="ECO:0000256" key="1">
    <source>
        <dbReference type="SAM" id="MobiDB-lite"/>
    </source>
</evidence>
<evidence type="ECO:0008006" key="5">
    <source>
        <dbReference type="Google" id="ProtNLM"/>
    </source>
</evidence>
<feature type="chain" id="PRO_5038909674" description="Secreted protein" evidence="2">
    <location>
        <begin position="23"/>
        <end position="106"/>
    </location>
</feature>
<protein>
    <recommendedName>
        <fullName evidence="5">Secreted protein</fullName>
    </recommendedName>
</protein>
<feature type="compositionally biased region" description="Low complexity" evidence="1">
    <location>
        <begin position="85"/>
        <end position="106"/>
    </location>
</feature>
<keyword evidence="2" id="KW-0732">Signal</keyword>
<gene>
    <name evidence="3" type="ORF">H9751_11455</name>
</gene>
<feature type="compositionally biased region" description="Acidic residues" evidence="1">
    <location>
        <begin position="58"/>
        <end position="68"/>
    </location>
</feature>
<feature type="region of interest" description="Disordered" evidence="1">
    <location>
        <begin position="22"/>
        <end position="106"/>
    </location>
</feature>
<dbReference type="Proteomes" id="UP000823858">
    <property type="component" value="Unassembled WGS sequence"/>
</dbReference>
<name>A0A9D2TRI8_9CORY</name>
<organism evidence="3 4">
    <name type="scientific">Candidatus Corynebacterium faecigallinarum</name>
    <dbReference type="NCBI Taxonomy" id="2838528"/>
    <lineage>
        <taxon>Bacteria</taxon>
        <taxon>Bacillati</taxon>
        <taxon>Actinomycetota</taxon>
        <taxon>Actinomycetes</taxon>
        <taxon>Mycobacteriales</taxon>
        <taxon>Corynebacteriaceae</taxon>
        <taxon>Corynebacterium</taxon>
    </lineage>
</organism>
<dbReference type="EMBL" id="DWVP01000024">
    <property type="protein sequence ID" value="HJC86129.1"/>
    <property type="molecule type" value="Genomic_DNA"/>
</dbReference>
<evidence type="ECO:0000313" key="3">
    <source>
        <dbReference type="EMBL" id="HJC86129.1"/>
    </source>
</evidence>
<feature type="signal peptide" evidence="2">
    <location>
        <begin position="1"/>
        <end position="22"/>
    </location>
</feature>
<comment type="caution">
    <text evidence="3">The sequence shown here is derived from an EMBL/GenBank/DDBJ whole genome shotgun (WGS) entry which is preliminary data.</text>
</comment>